<comment type="caution">
    <text evidence="4">The sequence shown here is derived from an EMBL/GenBank/DDBJ whole genome shotgun (WGS) entry which is preliminary data.</text>
</comment>
<proteinExistence type="predicted"/>
<gene>
    <name evidence="4" type="ORF">CTI11_25485</name>
</gene>
<name>A0A2G7SYC1_9FLAO</name>
<organism evidence="4">
    <name type="scientific">Chryseobacterium sp. B5</name>
    <dbReference type="NCBI Taxonomy" id="2050562"/>
    <lineage>
        <taxon>Bacteria</taxon>
        <taxon>Pseudomonadati</taxon>
        <taxon>Bacteroidota</taxon>
        <taxon>Flavobacteriia</taxon>
        <taxon>Flavobacteriales</taxon>
        <taxon>Weeksellaceae</taxon>
        <taxon>Chryseobacterium group</taxon>
        <taxon>Chryseobacterium</taxon>
    </lineage>
</organism>
<keyword evidence="1" id="KW-0175">Coiled coil</keyword>
<dbReference type="EMBL" id="PEKC01000165">
    <property type="protein sequence ID" value="PII32646.1"/>
    <property type="molecule type" value="Genomic_DNA"/>
</dbReference>
<evidence type="ECO:0000259" key="3">
    <source>
        <dbReference type="Pfam" id="PF06791"/>
    </source>
</evidence>
<dbReference type="InterPro" id="IPR009628">
    <property type="entry name" value="Phage_tape_measure_N"/>
</dbReference>
<feature type="domain" description="Bacteriophage tail tape measure N-terminal" evidence="3">
    <location>
        <begin position="130"/>
        <end position="331"/>
    </location>
</feature>
<evidence type="ECO:0000256" key="2">
    <source>
        <dbReference type="SAM" id="MobiDB-lite"/>
    </source>
</evidence>
<accession>A0A2G7SYC1</accession>
<reference evidence="4" key="1">
    <citation type="submission" date="2017-10" db="EMBL/GenBank/DDBJ databases">
        <title>Chryseobacterium sp. B5 is a hydrocarbonoclastic and plant growth promoting bacterium.</title>
        <authorList>
            <person name="Thijs S."/>
            <person name="Gkorezis P."/>
            <person name="Van Hamme J."/>
        </authorList>
    </citation>
    <scope>NUCLEOTIDE SEQUENCE</scope>
    <source>
        <strain evidence="4">B5</strain>
    </source>
</reference>
<sequence length="1580" mass="165598">MGGAMSTEERVSVIKVVAEDGTKAGFSEIKQGAKDTAQTVTKAGQEASKGIAQMGVGADQTARKLEGFEKSWVNSVQRALVATEAGEKGTAKYFEAWGKYRGVGGDVLEPYLAQLRIAEAAQAAATKGLGTMGVSAAQTAAALRQVPAQFTDIVVSLQAGQAPLTVLLQQGGQLKDMFGGTAEAARALGGYVASLVNPLTVAAIAVAALAVAYHQGSQESDAFVRSIVMTGNASGVTTSQLREYAREIDSVVGTQAQAAAGLADFVAAGVRGGDELRRYTQTAIEWEKLTGQAVSKTADQFASLQKDPLTAVVKLNEGTNFLTVSVYEQIKALDDQGRKADASRVAMEALDGAMRERGKTIRESLGYIERGWNAIKGAAAEAWDAMLNVGRASTLNDQINSKQAELQRKLTEPLAVDNTAMRASREKGIENLRKEIAALYEKADAEKAAAMASSESSRVLEARLSFDKEYAKALDKETTLQEKLAKVRREGEEAGKSEAEIKQVLAYVTEQHNKANQASAKAAKKELTDQAKVYAELAGVTSTYYEDLARGQKELAKGGISQAQYIKYVEDLIKKQPFAIALAKEEEKARRDLQKAIEDDIKQADRLADKRQAAIKSAEDAVRKARQEEEAHALAAAANITLAEAVERLTIARLEEQLQMARMGTESQSTIDALERELAARKELLGVLQEKGFREGNKKAADEAAKDWDKTAQTISRTLSDYIMGGGKNAAQYLKRLFATLVLEPIVQYGVSAIMGVGGKSGGAGGAGNFALNNAGLFGAGAQALWGMSAGASTASLFGANAVGMMGGDALGALIAGNGAWAGVGAGAGAGAAGTGAMGMLSAIPVWGWALAAVAALALGGAFSSRGPNHSGGVASTATTDRDEAVKQVLGTDAWGNTLGDFTKRGNKELDKQLQGTVNGMLDMYKALAKFGNGTIKDLDIAAGFSVNPKHGDEGAMGFFQLIDKSTGEILKKYKDRDLDTDPQKAWAKFVGDMGGALIEEVKKGDIPGWMRAELDAVGENVTVEGLNQALLRIAAIDTAFKGWANTLVGFSDLTAKAQTELLKLSGGLEVLAGNINAFYAGFYSEAERAEILQRQVREQLKGLGVDIDPAGGEAAKKAFRKLIEDALASGNTELAAKLLALAQLFGVAADAAQKAAETAADAAKTAADEAARALEEAKQKAKDAALANFEAAVAREQEYWQGIVSSSQEAINSLSSALNTLKTNARDLYGSVDATKQMLAAQGMVYIEEALAGVRAGAKLSNYGGLSDAISAARGGISSGVYATQFERERDALVLAGQLSDLADKGDAQLGVEERQLKNSQEQLEGLNKTLSYWRDLLDGSKAQIDATLSVEKAVEALKALMFPDTEGSSGSKAPVPGGNGRPGWGQGGAGSGTTSKYGSVNNVGGITWRDPITDPDRIAHLDDINAIKQRYDGTGDVAGLWAEASAAGATAKDLADIYGFYERDVLAALRAAGVPGFDVGTNRVPHDMLAIVHKNEAIVPAAFNPWAGGGGMGGGRSDALLERLLAAVDRLSVTVSAVGESVSALADQSDDVTEGGNAMRTEIMNVAALAKAIAKEMA</sequence>
<feature type="compositionally biased region" description="Gly residues" evidence="2">
    <location>
        <begin position="1379"/>
        <end position="1393"/>
    </location>
</feature>
<protein>
    <recommendedName>
        <fullName evidence="3">Bacteriophage tail tape measure N-terminal domain-containing protein</fullName>
    </recommendedName>
</protein>
<evidence type="ECO:0000313" key="4">
    <source>
        <dbReference type="EMBL" id="PII32646.1"/>
    </source>
</evidence>
<feature type="coiled-coil region" evidence="1">
    <location>
        <begin position="392"/>
        <end position="490"/>
    </location>
</feature>
<evidence type="ECO:0000256" key="1">
    <source>
        <dbReference type="SAM" id="Coils"/>
    </source>
</evidence>
<feature type="coiled-coil region" evidence="1">
    <location>
        <begin position="579"/>
        <end position="628"/>
    </location>
</feature>
<feature type="region of interest" description="Disordered" evidence="2">
    <location>
        <begin position="1367"/>
        <end position="1393"/>
    </location>
</feature>
<feature type="coiled-coil region" evidence="1">
    <location>
        <begin position="1161"/>
        <end position="1188"/>
    </location>
</feature>
<dbReference type="Pfam" id="PF06791">
    <property type="entry name" value="TMP_2"/>
    <property type="match status" value="1"/>
</dbReference>